<dbReference type="Proteomes" id="UP000548304">
    <property type="component" value="Unassembled WGS sequence"/>
</dbReference>
<keyword evidence="1" id="KW-0378">Hydrolase</keyword>
<dbReference type="CDD" id="cd11537">
    <property type="entry name" value="NTP-PPase_RS21-C6_like"/>
    <property type="match status" value="1"/>
</dbReference>
<dbReference type="EMBL" id="JACBYW010000001">
    <property type="protein sequence ID" value="NYH77241.1"/>
    <property type="molecule type" value="Genomic_DNA"/>
</dbReference>
<organism evidence="1 2">
    <name type="scientific">Actinopolyspora biskrensis</name>
    <dbReference type="NCBI Taxonomy" id="1470178"/>
    <lineage>
        <taxon>Bacteria</taxon>
        <taxon>Bacillati</taxon>
        <taxon>Actinomycetota</taxon>
        <taxon>Actinomycetes</taxon>
        <taxon>Actinopolysporales</taxon>
        <taxon>Actinopolysporaceae</taxon>
        <taxon>Actinopolyspora</taxon>
    </lineage>
</organism>
<keyword evidence="2" id="KW-1185">Reference proteome</keyword>
<dbReference type="PANTHER" id="PTHR46523:SF1">
    <property type="entry name" value="DCTP PYROPHOSPHATASE 1"/>
    <property type="match status" value="1"/>
</dbReference>
<dbReference type="InterPro" id="IPR052555">
    <property type="entry name" value="dCTP_Pyrophosphatase"/>
</dbReference>
<dbReference type="AlphaFoldDB" id="A0A852YR74"/>
<accession>A0A852YR74</accession>
<gene>
    <name evidence="1" type="ORF">FHR84_000555</name>
</gene>
<dbReference type="SUPFAM" id="SSF101386">
    <property type="entry name" value="all-alpha NTP pyrophosphatases"/>
    <property type="match status" value="1"/>
</dbReference>
<evidence type="ECO:0000313" key="2">
    <source>
        <dbReference type="Proteomes" id="UP000548304"/>
    </source>
</evidence>
<dbReference type="RefSeq" id="WP_179533814.1">
    <property type="nucleotide sequence ID" value="NZ_JACBYW010000001.1"/>
</dbReference>
<dbReference type="GO" id="GO:0009143">
    <property type="term" value="P:nucleoside triphosphate catabolic process"/>
    <property type="evidence" value="ECO:0007669"/>
    <property type="project" value="InterPro"/>
</dbReference>
<sequence length="121" mass="13662">MTLEELQQRLRAFADERDWHQFHDPKNLAMALTGEVGELVELFQWLTPEQSARIMNDSVTGDRVRHELADVLAYLLRLGDVLDIDILAALNEKMIMNAAKYPVELAKGNAQKSDQLGGDGR</sequence>
<proteinExistence type="predicted"/>
<dbReference type="PANTHER" id="PTHR46523">
    <property type="entry name" value="DCTP PYROPHOSPHATASE 1"/>
    <property type="match status" value="1"/>
</dbReference>
<name>A0A852YR74_9ACTN</name>
<reference evidence="1 2" key="1">
    <citation type="submission" date="2020-07" db="EMBL/GenBank/DDBJ databases">
        <title>Genomic Encyclopedia of Type Strains, Phase III (KMG-III): the genomes of soil and plant-associated and newly described type strains.</title>
        <authorList>
            <person name="Whitman W."/>
        </authorList>
    </citation>
    <scope>NUCLEOTIDE SEQUENCE [LARGE SCALE GENOMIC DNA]</scope>
    <source>
        <strain evidence="1 2">CECT 8576</strain>
    </source>
</reference>
<dbReference type="InterPro" id="IPR025984">
    <property type="entry name" value="DCTPP"/>
</dbReference>
<dbReference type="PIRSF" id="PIRSF029826">
    <property type="entry name" value="UCP029826_pph"/>
    <property type="match status" value="1"/>
</dbReference>
<dbReference type="Pfam" id="PF12643">
    <property type="entry name" value="MazG-like"/>
    <property type="match status" value="1"/>
</dbReference>
<evidence type="ECO:0000313" key="1">
    <source>
        <dbReference type="EMBL" id="NYH77241.1"/>
    </source>
</evidence>
<dbReference type="Gene3D" id="1.10.287.1080">
    <property type="entry name" value="MazG-like"/>
    <property type="match status" value="1"/>
</dbReference>
<dbReference type="GO" id="GO:0047429">
    <property type="term" value="F:nucleoside triphosphate diphosphatase activity"/>
    <property type="evidence" value="ECO:0007669"/>
    <property type="project" value="InterPro"/>
</dbReference>
<comment type="caution">
    <text evidence="1">The sequence shown here is derived from an EMBL/GenBank/DDBJ whole genome shotgun (WGS) entry which is preliminary data.</text>
</comment>
<protein>
    <submittedName>
        <fullName evidence="1">NTP pyrophosphatase (Non-canonical NTP hydrolase)</fullName>
    </submittedName>
</protein>